<reference evidence="2 3" key="1">
    <citation type="submission" date="2024-03" db="EMBL/GenBank/DDBJ databases">
        <authorList>
            <person name="Jo J.-H."/>
        </authorList>
    </citation>
    <scope>NUCLEOTIDE SEQUENCE [LARGE SCALE GENOMIC DNA]</scope>
    <source>
        <strain evidence="2 3">PS1R-30</strain>
    </source>
</reference>
<feature type="transmembrane region" description="Helical" evidence="1">
    <location>
        <begin position="50"/>
        <end position="72"/>
    </location>
</feature>
<keyword evidence="1" id="KW-0472">Membrane</keyword>
<protein>
    <recommendedName>
        <fullName evidence="4">HIG1 domain-containing protein</fullName>
    </recommendedName>
</protein>
<evidence type="ECO:0000313" key="3">
    <source>
        <dbReference type="Proteomes" id="UP001361239"/>
    </source>
</evidence>
<accession>A0ABU8RUH3</accession>
<dbReference type="Proteomes" id="UP001361239">
    <property type="component" value="Unassembled WGS sequence"/>
</dbReference>
<name>A0ABU8RUH3_9SPHN</name>
<keyword evidence="1" id="KW-0812">Transmembrane</keyword>
<sequence length="73" mass="8093">MIYILIPALIILMGLTLFSLLKGLNAFRQALDADVDPEGAHLLQLKQNKMMWARIKYQGAAIAIVVILMAVAR</sequence>
<evidence type="ECO:0008006" key="4">
    <source>
        <dbReference type="Google" id="ProtNLM"/>
    </source>
</evidence>
<dbReference type="EMBL" id="JBBHJZ010000002">
    <property type="protein sequence ID" value="MEJ5976755.1"/>
    <property type="molecule type" value="Genomic_DNA"/>
</dbReference>
<evidence type="ECO:0000256" key="1">
    <source>
        <dbReference type="SAM" id="Phobius"/>
    </source>
</evidence>
<keyword evidence="3" id="KW-1185">Reference proteome</keyword>
<evidence type="ECO:0000313" key="2">
    <source>
        <dbReference type="EMBL" id="MEJ5976755.1"/>
    </source>
</evidence>
<proteinExistence type="predicted"/>
<gene>
    <name evidence="2" type="ORF">WG901_08930</name>
</gene>
<comment type="caution">
    <text evidence="2">The sequence shown here is derived from an EMBL/GenBank/DDBJ whole genome shotgun (WGS) entry which is preliminary data.</text>
</comment>
<dbReference type="RefSeq" id="WP_339586717.1">
    <property type="nucleotide sequence ID" value="NZ_JBBHJZ010000002.1"/>
</dbReference>
<organism evidence="2 3">
    <name type="scientific">Novosphingobium anseongense</name>
    <dbReference type="NCBI Taxonomy" id="3133436"/>
    <lineage>
        <taxon>Bacteria</taxon>
        <taxon>Pseudomonadati</taxon>
        <taxon>Pseudomonadota</taxon>
        <taxon>Alphaproteobacteria</taxon>
        <taxon>Sphingomonadales</taxon>
        <taxon>Sphingomonadaceae</taxon>
        <taxon>Novosphingobium</taxon>
    </lineage>
</organism>
<keyword evidence="1" id="KW-1133">Transmembrane helix</keyword>